<comment type="caution">
    <text evidence="3">The sequence shown here is derived from an EMBL/GenBank/DDBJ whole genome shotgun (WGS) entry which is preliminary data.</text>
</comment>
<evidence type="ECO:0000313" key="3">
    <source>
        <dbReference type="EMBL" id="GAA3644435.1"/>
    </source>
</evidence>
<evidence type="ECO:0000256" key="1">
    <source>
        <dbReference type="SAM" id="MobiDB-lite"/>
    </source>
</evidence>
<dbReference type="Proteomes" id="UP001500902">
    <property type="component" value="Unassembled WGS sequence"/>
</dbReference>
<feature type="compositionally biased region" description="Low complexity" evidence="1">
    <location>
        <begin position="23"/>
        <end position="35"/>
    </location>
</feature>
<evidence type="ECO:0000313" key="4">
    <source>
        <dbReference type="Proteomes" id="UP001500902"/>
    </source>
</evidence>
<dbReference type="PROSITE" id="PS51257">
    <property type="entry name" value="PROKAR_LIPOPROTEIN"/>
    <property type="match status" value="1"/>
</dbReference>
<protein>
    <submittedName>
        <fullName evidence="3">Uncharacterized protein</fullName>
    </submittedName>
</protein>
<organism evidence="3 4">
    <name type="scientific">Nonomuraea antimicrobica</name>
    <dbReference type="NCBI Taxonomy" id="561173"/>
    <lineage>
        <taxon>Bacteria</taxon>
        <taxon>Bacillati</taxon>
        <taxon>Actinomycetota</taxon>
        <taxon>Actinomycetes</taxon>
        <taxon>Streptosporangiales</taxon>
        <taxon>Streptosporangiaceae</taxon>
        <taxon>Nonomuraea</taxon>
    </lineage>
</organism>
<feature type="signal peptide" evidence="2">
    <location>
        <begin position="1"/>
        <end position="21"/>
    </location>
</feature>
<feature type="compositionally biased region" description="Pro residues" evidence="1">
    <location>
        <begin position="49"/>
        <end position="66"/>
    </location>
</feature>
<proteinExistence type="predicted"/>
<accession>A0ABP7AZM9</accession>
<name>A0ABP7AZM9_9ACTN</name>
<feature type="region of interest" description="Disordered" evidence="1">
    <location>
        <begin position="23"/>
        <end position="84"/>
    </location>
</feature>
<dbReference type="EMBL" id="BAAAZP010000005">
    <property type="protein sequence ID" value="GAA3644435.1"/>
    <property type="molecule type" value="Genomic_DNA"/>
</dbReference>
<gene>
    <name evidence="3" type="ORF">GCM10022224_003720</name>
</gene>
<evidence type="ECO:0000256" key="2">
    <source>
        <dbReference type="SAM" id="SignalP"/>
    </source>
</evidence>
<keyword evidence="4" id="KW-1185">Reference proteome</keyword>
<sequence length="190" mass="18939">MRRAARTALGAVLALTLAACAGGHQDSTSATAPAPASAPPSAPASASPTPTPSPSATPSPGTPSPATPSASAESRPAKDGRRLSSCADASCEVEVEAGDVLRLGTSALRKAGFADLKVQRVREDKVIYELASGAWTFTQPGPTGSANLNGISLTLVRVDGGRAVIRLGGKPIKGAVTLRLGPDGMTMVTG</sequence>
<feature type="chain" id="PRO_5046026813" evidence="2">
    <location>
        <begin position="22"/>
        <end position="190"/>
    </location>
</feature>
<keyword evidence="2" id="KW-0732">Signal</keyword>
<reference evidence="4" key="1">
    <citation type="journal article" date="2019" name="Int. J. Syst. Evol. Microbiol.">
        <title>The Global Catalogue of Microorganisms (GCM) 10K type strain sequencing project: providing services to taxonomists for standard genome sequencing and annotation.</title>
        <authorList>
            <consortium name="The Broad Institute Genomics Platform"/>
            <consortium name="The Broad Institute Genome Sequencing Center for Infectious Disease"/>
            <person name="Wu L."/>
            <person name="Ma J."/>
        </authorList>
    </citation>
    <scope>NUCLEOTIDE SEQUENCE [LARGE SCALE GENOMIC DNA]</scope>
    <source>
        <strain evidence="4">JCM 16904</strain>
    </source>
</reference>